<organism evidence="1 2">
    <name type="scientific">Diversispora eburnea</name>
    <dbReference type="NCBI Taxonomy" id="1213867"/>
    <lineage>
        <taxon>Eukaryota</taxon>
        <taxon>Fungi</taxon>
        <taxon>Fungi incertae sedis</taxon>
        <taxon>Mucoromycota</taxon>
        <taxon>Glomeromycotina</taxon>
        <taxon>Glomeromycetes</taxon>
        <taxon>Diversisporales</taxon>
        <taxon>Diversisporaceae</taxon>
        <taxon>Diversispora</taxon>
    </lineage>
</organism>
<evidence type="ECO:0000313" key="1">
    <source>
        <dbReference type="EMBL" id="CAG8433702.1"/>
    </source>
</evidence>
<dbReference type="EMBL" id="CAJVPK010000018">
    <property type="protein sequence ID" value="CAG8433702.1"/>
    <property type="molecule type" value="Genomic_DNA"/>
</dbReference>
<evidence type="ECO:0000313" key="2">
    <source>
        <dbReference type="Proteomes" id="UP000789706"/>
    </source>
</evidence>
<comment type="caution">
    <text evidence="1">The sequence shown here is derived from an EMBL/GenBank/DDBJ whole genome shotgun (WGS) entry which is preliminary data.</text>
</comment>
<proteinExistence type="predicted"/>
<accession>A0A9N8V0L0</accession>
<keyword evidence="2" id="KW-1185">Reference proteome</keyword>
<name>A0A9N8V0L0_9GLOM</name>
<dbReference type="AlphaFoldDB" id="A0A9N8V0L0"/>
<protein>
    <submittedName>
        <fullName evidence="1">10414_t:CDS:1</fullName>
    </submittedName>
</protein>
<dbReference type="OrthoDB" id="2329088at2759"/>
<dbReference type="Proteomes" id="UP000789706">
    <property type="component" value="Unassembled WGS sequence"/>
</dbReference>
<gene>
    <name evidence="1" type="ORF">DEBURN_LOCUS541</name>
</gene>
<reference evidence="1" key="1">
    <citation type="submission" date="2021-06" db="EMBL/GenBank/DDBJ databases">
        <authorList>
            <person name="Kallberg Y."/>
            <person name="Tangrot J."/>
            <person name="Rosling A."/>
        </authorList>
    </citation>
    <scope>NUCLEOTIDE SEQUENCE</scope>
    <source>
        <strain evidence="1">AZ414A</strain>
    </source>
</reference>
<sequence>MVRRDSGYFEVDYTKNEELDFFVLSLENILKSIPHENQKIPSYHIRTNFYTIKKNSCSFEITSDKKKFTNFNKRFEKFRKSENGKLSLEHYLRPVPFEKRIVPYFGRKSIFTPIQKQNSCSFFIDFNLISS</sequence>